<evidence type="ECO:0000259" key="4">
    <source>
        <dbReference type="PROSITE" id="PS50956"/>
    </source>
</evidence>
<evidence type="ECO:0000313" key="5">
    <source>
        <dbReference type="EMBL" id="PPF68524.1"/>
    </source>
</evidence>
<dbReference type="SUPFAM" id="SSF46785">
    <property type="entry name" value="Winged helix' DNA-binding domain"/>
    <property type="match status" value="1"/>
</dbReference>
<dbReference type="InterPro" id="IPR019888">
    <property type="entry name" value="Tscrpt_reg_AsnC-like"/>
</dbReference>
<sequence length="142" mass="15418">MIDDLDRRLISLLRNRARTPVAALARELGVNRSTVTARIDALTGAGVIESFTIRLSDEVDRDAIRAVILVVSDPQSGQDVVRAVRGFPEVEQLHSTLGAWDLVVQLRAPSLAAFDAALERIRAIPGVRDTQTSLLVNSLTGH</sequence>
<name>A0A2S5VUL8_9MICO</name>
<protein>
    <submittedName>
        <fullName evidence="5">AsnC family transcriptional regulator</fullName>
    </submittedName>
</protein>
<dbReference type="Gene3D" id="1.10.10.10">
    <property type="entry name" value="Winged helix-like DNA-binding domain superfamily/Winged helix DNA-binding domain"/>
    <property type="match status" value="1"/>
</dbReference>
<dbReference type="SMART" id="SM00344">
    <property type="entry name" value="HTH_ASNC"/>
    <property type="match status" value="1"/>
</dbReference>
<dbReference type="Gene3D" id="3.30.70.920">
    <property type="match status" value="1"/>
</dbReference>
<dbReference type="InterPro" id="IPR036390">
    <property type="entry name" value="WH_DNA-bd_sf"/>
</dbReference>
<evidence type="ECO:0000256" key="2">
    <source>
        <dbReference type="ARBA" id="ARBA00023125"/>
    </source>
</evidence>
<dbReference type="GO" id="GO:0043565">
    <property type="term" value="F:sequence-specific DNA binding"/>
    <property type="evidence" value="ECO:0007669"/>
    <property type="project" value="InterPro"/>
</dbReference>
<dbReference type="GO" id="GO:0043200">
    <property type="term" value="P:response to amino acid"/>
    <property type="evidence" value="ECO:0007669"/>
    <property type="project" value="TreeGrafter"/>
</dbReference>
<dbReference type="InterPro" id="IPR011008">
    <property type="entry name" value="Dimeric_a/b-barrel"/>
</dbReference>
<dbReference type="EMBL" id="PSXY01000008">
    <property type="protein sequence ID" value="PPF68524.1"/>
    <property type="molecule type" value="Genomic_DNA"/>
</dbReference>
<dbReference type="RefSeq" id="WP_104290002.1">
    <property type="nucleotide sequence ID" value="NZ_PSXY01000008.1"/>
</dbReference>
<evidence type="ECO:0000256" key="3">
    <source>
        <dbReference type="ARBA" id="ARBA00023163"/>
    </source>
</evidence>
<dbReference type="SUPFAM" id="SSF54909">
    <property type="entry name" value="Dimeric alpha+beta barrel"/>
    <property type="match status" value="1"/>
</dbReference>
<evidence type="ECO:0000313" key="6">
    <source>
        <dbReference type="Proteomes" id="UP000239241"/>
    </source>
</evidence>
<keyword evidence="3" id="KW-0804">Transcription</keyword>
<organism evidence="5 6">
    <name type="scientific">Clavibacter michiganensis</name>
    <dbReference type="NCBI Taxonomy" id="28447"/>
    <lineage>
        <taxon>Bacteria</taxon>
        <taxon>Bacillati</taxon>
        <taxon>Actinomycetota</taxon>
        <taxon>Actinomycetes</taxon>
        <taxon>Micrococcales</taxon>
        <taxon>Microbacteriaceae</taxon>
        <taxon>Clavibacter</taxon>
    </lineage>
</organism>
<dbReference type="AlphaFoldDB" id="A0A2S5VUL8"/>
<dbReference type="GO" id="GO:0005829">
    <property type="term" value="C:cytosol"/>
    <property type="evidence" value="ECO:0007669"/>
    <property type="project" value="TreeGrafter"/>
</dbReference>
<evidence type="ECO:0000256" key="1">
    <source>
        <dbReference type="ARBA" id="ARBA00023015"/>
    </source>
</evidence>
<proteinExistence type="predicted"/>
<dbReference type="InterPro" id="IPR000485">
    <property type="entry name" value="AsnC-type_HTH_dom"/>
</dbReference>
<dbReference type="PRINTS" id="PR00033">
    <property type="entry name" value="HTHASNC"/>
</dbReference>
<keyword evidence="2" id="KW-0238">DNA-binding</keyword>
<dbReference type="Pfam" id="PF13404">
    <property type="entry name" value="HTH_AsnC-type"/>
    <property type="match status" value="1"/>
</dbReference>
<dbReference type="PANTHER" id="PTHR30154:SF53">
    <property type="entry name" value="HTH-TYPE TRANSCRIPTIONAL REGULATOR LRPC"/>
    <property type="match status" value="1"/>
</dbReference>
<dbReference type="InterPro" id="IPR036388">
    <property type="entry name" value="WH-like_DNA-bd_sf"/>
</dbReference>
<dbReference type="Pfam" id="PF01037">
    <property type="entry name" value="AsnC_trans_reg"/>
    <property type="match status" value="1"/>
</dbReference>
<gene>
    <name evidence="5" type="ORF">C5E16_06540</name>
</gene>
<feature type="domain" description="HTH asnC-type" evidence="4">
    <location>
        <begin position="2"/>
        <end position="88"/>
    </location>
</feature>
<dbReference type="PROSITE" id="PS50956">
    <property type="entry name" value="HTH_ASNC_2"/>
    <property type="match status" value="1"/>
</dbReference>
<dbReference type="Proteomes" id="UP000239241">
    <property type="component" value="Unassembled WGS sequence"/>
</dbReference>
<dbReference type="InterPro" id="IPR019887">
    <property type="entry name" value="Tscrpt_reg_AsnC/Lrp_C"/>
</dbReference>
<keyword evidence="1" id="KW-0805">Transcription regulation</keyword>
<comment type="caution">
    <text evidence="5">The sequence shown here is derived from an EMBL/GenBank/DDBJ whole genome shotgun (WGS) entry which is preliminary data.</text>
</comment>
<dbReference type="PANTHER" id="PTHR30154">
    <property type="entry name" value="LEUCINE-RESPONSIVE REGULATORY PROTEIN"/>
    <property type="match status" value="1"/>
</dbReference>
<accession>A0A2S5VUL8</accession>
<reference evidence="5 6" key="1">
    <citation type="submission" date="2018-02" db="EMBL/GenBank/DDBJ databases">
        <title>Bacteriophage NCPPB3778 and a type I-E CRISPR drive the evolution of the US Biological Select Agent, Rathayibacter toxicus.</title>
        <authorList>
            <person name="Davis E.W.II."/>
            <person name="Tabima J.F."/>
            <person name="Weisberg A.J."/>
            <person name="Lopes L.D."/>
            <person name="Wiseman M.S."/>
            <person name="Wiseman M.S."/>
            <person name="Pupko T."/>
            <person name="Belcher M.S."/>
            <person name="Sechler A.J."/>
            <person name="Tancos M.A."/>
            <person name="Schroeder B.K."/>
            <person name="Murray T.D."/>
            <person name="Luster D.G."/>
            <person name="Schneider W.L."/>
            <person name="Rogers E."/>
            <person name="Andreote F.D."/>
            <person name="Grunwald N.J."/>
            <person name="Putnam M.L."/>
            <person name="Chang J.H."/>
        </authorList>
    </citation>
    <scope>NUCLEOTIDE SEQUENCE [LARGE SCALE GENOMIC DNA]</scope>
    <source>
        <strain evidence="5 6">AY1B3</strain>
    </source>
</reference>